<reference evidence="1 2" key="1">
    <citation type="journal article" date="2020" name="ISME J.">
        <title>Comparative genomics reveals insights into cyanobacterial evolution and habitat adaptation.</title>
        <authorList>
            <person name="Chen M.Y."/>
            <person name="Teng W.K."/>
            <person name="Zhao L."/>
            <person name="Hu C.X."/>
            <person name="Zhou Y.K."/>
            <person name="Han B.P."/>
            <person name="Song L.R."/>
            <person name="Shu W.S."/>
        </authorList>
    </citation>
    <scope>NUCLEOTIDE SEQUENCE [LARGE SCALE GENOMIC DNA]</scope>
    <source>
        <strain evidence="1 2">FACHB-838</strain>
    </source>
</reference>
<gene>
    <name evidence="1" type="ORF">H6G97_43015</name>
</gene>
<keyword evidence="2" id="KW-1185">Reference proteome</keyword>
<protein>
    <submittedName>
        <fullName evidence="1">Uncharacterized protein</fullName>
    </submittedName>
</protein>
<dbReference type="Proteomes" id="UP000623440">
    <property type="component" value="Unassembled WGS sequence"/>
</dbReference>
<evidence type="ECO:0000313" key="2">
    <source>
        <dbReference type="Proteomes" id="UP000623440"/>
    </source>
</evidence>
<comment type="caution">
    <text evidence="1">The sequence shown here is derived from an EMBL/GenBank/DDBJ whole genome shotgun (WGS) entry which is preliminary data.</text>
</comment>
<dbReference type="RefSeq" id="WP_190946572.1">
    <property type="nucleotide sequence ID" value="NZ_JACJSI010000328.1"/>
</dbReference>
<accession>A0ABR8E5A6</accession>
<evidence type="ECO:0000313" key="1">
    <source>
        <dbReference type="EMBL" id="MBD2535768.1"/>
    </source>
</evidence>
<sequence>MSTPRFESDVYDGLSGVATSFIPRFAFSAPYYQQLYPASRQGRSSKSQLPSVMRWLMLTSKLCNGNFKIIRFLHKARNLR</sequence>
<organism evidence="1 2">
    <name type="scientific">Nostoc flagelliforme FACHB-838</name>
    <dbReference type="NCBI Taxonomy" id="2692904"/>
    <lineage>
        <taxon>Bacteria</taxon>
        <taxon>Bacillati</taxon>
        <taxon>Cyanobacteriota</taxon>
        <taxon>Cyanophyceae</taxon>
        <taxon>Nostocales</taxon>
        <taxon>Nostocaceae</taxon>
        <taxon>Nostoc</taxon>
    </lineage>
</organism>
<dbReference type="EMBL" id="JACJSI010000328">
    <property type="protein sequence ID" value="MBD2535768.1"/>
    <property type="molecule type" value="Genomic_DNA"/>
</dbReference>
<proteinExistence type="predicted"/>
<name>A0ABR8E5A6_9NOSO</name>